<dbReference type="EMBL" id="FZQP02004556">
    <property type="protein sequence ID" value="VVD00267.1"/>
    <property type="molecule type" value="Genomic_DNA"/>
</dbReference>
<evidence type="ECO:0000256" key="6">
    <source>
        <dbReference type="ARBA" id="ARBA00023040"/>
    </source>
</evidence>
<evidence type="ECO:0000256" key="8">
    <source>
        <dbReference type="ARBA" id="ARBA00023170"/>
    </source>
</evidence>
<reference evidence="14 15" key="1">
    <citation type="submission" date="2017-07" db="EMBL/GenBank/DDBJ databases">
        <authorList>
            <person name="Talla V."/>
            <person name="Backstrom N."/>
        </authorList>
    </citation>
    <scope>NUCLEOTIDE SEQUENCE [LARGE SCALE GENOMIC DNA]</scope>
</reference>
<evidence type="ECO:0000256" key="2">
    <source>
        <dbReference type="ARBA" id="ARBA00010663"/>
    </source>
</evidence>
<evidence type="ECO:0000256" key="3">
    <source>
        <dbReference type="ARBA" id="ARBA00022475"/>
    </source>
</evidence>
<dbReference type="AlphaFoldDB" id="A0A5E4QQR2"/>
<dbReference type="PRINTS" id="PR00237">
    <property type="entry name" value="GPCRRHODOPSN"/>
</dbReference>
<evidence type="ECO:0000256" key="4">
    <source>
        <dbReference type="ARBA" id="ARBA00022692"/>
    </source>
</evidence>
<dbReference type="Gene3D" id="1.20.1070.10">
    <property type="entry name" value="Rhodopsin 7-helix transmembrane proteins"/>
    <property type="match status" value="2"/>
</dbReference>
<feature type="non-terminal residue" evidence="14">
    <location>
        <position position="1"/>
    </location>
</feature>
<proteinExistence type="inferred from homology"/>
<dbReference type="Pfam" id="PF00001">
    <property type="entry name" value="7tm_1"/>
    <property type="match status" value="1"/>
</dbReference>
<evidence type="ECO:0000256" key="5">
    <source>
        <dbReference type="ARBA" id="ARBA00022989"/>
    </source>
</evidence>
<keyword evidence="4 10" id="KW-0812">Transmembrane</keyword>
<evidence type="ECO:0000259" key="13">
    <source>
        <dbReference type="PROSITE" id="PS50262"/>
    </source>
</evidence>
<keyword evidence="7 12" id="KW-0472">Membrane</keyword>
<keyword evidence="15" id="KW-1185">Reference proteome</keyword>
<evidence type="ECO:0000313" key="15">
    <source>
        <dbReference type="Proteomes" id="UP000324832"/>
    </source>
</evidence>
<comment type="subcellular location">
    <subcellularLocation>
        <location evidence="1">Cell membrane</location>
        <topology evidence="1">Multi-pass membrane protein</topology>
    </subcellularLocation>
</comment>
<dbReference type="PANTHER" id="PTHR24248:SF187">
    <property type="entry name" value="OCTOPAMINE RECEPTOR BETA-2R"/>
    <property type="match status" value="1"/>
</dbReference>
<keyword evidence="8 10" id="KW-0675">Receptor</keyword>
<organism evidence="14 15">
    <name type="scientific">Leptidea sinapis</name>
    <dbReference type="NCBI Taxonomy" id="189913"/>
    <lineage>
        <taxon>Eukaryota</taxon>
        <taxon>Metazoa</taxon>
        <taxon>Ecdysozoa</taxon>
        <taxon>Arthropoda</taxon>
        <taxon>Hexapoda</taxon>
        <taxon>Insecta</taxon>
        <taxon>Pterygota</taxon>
        <taxon>Neoptera</taxon>
        <taxon>Endopterygota</taxon>
        <taxon>Lepidoptera</taxon>
        <taxon>Glossata</taxon>
        <taxon>Ditrysia</taxon>
        <taxon>Papilionoidea</taxon>
        <taxon>Pieridae</taxon>
        <taxon>Dismorphiinae</taxon>
        <taxon>Leptidea</taxon>
    </lineage>
</organism>
<evidence type="ECO:0000256" key="1">
    <source>
        <dbReference type="ARBA" id="ARBA00004651"/>
    </source>
</evidence>
<sequence length="265" mass="29436">TVIGANDTVEFDDADDPDAVTLLSILIVGIFLSLLIFVSAAGNILVCIAIYTDRGLRRIGNLFLASYWVFGEQFCDTWVACDVMCSTASILNLCAISLDRYIHIKDPLSFLPISLGLHRPPDEVLNTTDKPRYPTCALVLTPTQQNQVCPDQSTYSCSFVTIPHLAFKILTWLGYSNSAFNPIIYSIFNTEFREAFKKILTSKYPLCCGYKSVRAHTPTRNDNFVTDYGTKTLVVRRSGSLGLSGVDPTPRSSAESVRPLRDYHI</sequence>
<feature type="domain" description="G-protein coupled receptors family 1 profile" evidence="13">
    <location>
        <begin position="1"/>
        <end position="110"/>
    </location>
</feature>
<dbReference type="PROSITE" id="PS00237">
    <property type="entry name" value="G_PROTEIN_RECEP_F1_1"/>
    <property type="match status" value="1"/>
</dbReference>
<evidence type="ECO:0000256" key="11">
    <source>
        <dbReference type="SAM" id="MobiDB-lite"/>
    </source>
</evidence>
<dbReference type="GO" id="GO:0004989">
    <property type="term" value="F:octopamine receptor activity"/>
    <property type="evidence" value="ECO:0007669"/>
    <property type="project" value="TreeGrafter"/>
</dbReference>
<keyword evidence="6 10" id="KW-0297">G-protein coupled receptor</keyword>
<evidence type="ECO:0000256" key="12">
    <source>
        <dbReference type="SAM" id="Phobius"/>
    </source>
</evidence>
<dbReference type="PROSITE" id="PS50262">
    <property type="entry name" value="G_PROTEIN_RECEP_F1_2"/>
    <property type="match status" value="1"/>
</dbReference>
<dbReference type="SUPFAM" id="SSF81321">
    <property type="entry name" value="Family A G protein-coupled receptor-like"/>
    <property type="match status" value="1"/>
</dbReference>
<evidence type="ECO:0000256" key="10">
    <source>
        <dbReference type="RuleBase" id="RU000688"/>
    </source>
</evidence>
<accession>A0A5E4QQR2</accession>
<dbReference type="InterPro" id="IPR000276">
    <property type="entry name" value="GPCR_Rhodpsn"/>
</dbReference>
<name>A0A5E4QQR2_9NEOP</name>
<dbReference type="GO" id="GO:0043410">
    <property type="term" value="P:positive regulation of MAPK cascade"/>
    <property type="evidence" value="ECO:0007669"/>
    <property type="project" value="TreeGrafter"/>
</dbReference>
<comment type="similarity">
    <text evidence="2 10">Belongs to the G-protein coupled receptor 1 family.</text>
</comment>
<protein>
    <recommendedName>
        <fullName evidence="13">G-protein coupled receptors family 1 profile domain-containing protein</fullName>
    </recommendedName>
</protein>
<keyword evidence="9 10" id="KW-0807">Transducer</keyword>
<keyword evidence="5 12" id="KW-1133">Transmembrane helix</keyword>
<evidence type="ECO:0000313" key="14">
    <source>
        <dbReference type="EMBL" id="VVD00267.1"/>
    </source>
</evidence>
<feature type="transmembrane region" description="Helical" evidence="12">
    <location>
        <begin position="20"/>
        <end position="51"/>
    </location>
</feature>
<gene>
    <name evidence="14" type="ORF">LSINAPIS_LOCUS10942</name>
</gene>
<dbReference type="InterPro" id="IPR017452">
    <property type="entry name" value="GPCR_Rhodpsn_7TM"/>
</dbReference>
<evidence type="ECO:0000256" key="7">
    <source>
        <dbReference type="ARBA" id="ARBA00023136"/>
    </source>
</evidence>
<evidence type="ECO:0000256" key="9">
    <source>
        <dbReference type="ARBA" id="ARBA00023224"/>
    </source>
</evidence>
<keyword evidence="3" id="KW-1003">Cell membrane</keyword>
<dbReference type="GO" id="GO:0071880">
    <property type="term" value="P:adenylate cyclase-activating adrenergic receptor signaling pathway"/>
    <property type="evidence" value="ECO:0007669"/>
    <property type="project" value="TreeGrafter"/>
</dbReference>
<dbReference type="GO" id="GO:0005886">
    <property type="term" value="C:plasma membrane"/>
    <property type="evidence" value="ECO:0007669"/>
    <property type="project" value="UniProtKB-SubCell"/>
</dbReference>
<dbReference type="Proteomes" id="UP000324832">
    <property type="component" value="Unassembled WGS sequence"/>
</dbReference>
<feature type="region of interest" description="Disordered" evidence="11">
    <location>
        <begin position="244"/>
        <end position="265"/>
    </location>
</feature>
<dbReference type="PANTHER" id="PTHR24248">
    <property type="entry name" value="ADRENERGIC RECEPTOR-RELATED G-PROTEIN COUPLED RECEPTOR"/>
    <property type="match status" value="1"/>
</dbReference>